<evidence type="ECO:0000313" key="1">
    <source>
        <dbReference type="EMBL" id="KAI3368799.1"/>
    </source>
</evidence>
<organism evidence="1 2">
    <name type="scientific">Scortum barcoo</name>
    <name type="common">barcoo grunter</name>
    <dbReference type="NCBI Taxonomy" id="214431"/>
    <lineage>
        <taxon>Eukaryota</taxon>
        <taxon>Metazoa</taxon>
        <taxon>Chordata</taxon>
        <taxon>Craniata</taxon>
        <taxon>Vertebrata</taxon>
        <taxon>Euteleostomi</taxon>
        <taxon>Actinopterygii</taxon>
        <taxon>Neopterygii</taxon>
        <taxon>Teleostei</taxon>
        <taxon>Neoteleostei</taxon>
        <taxon>Acanthomorphata</taxon>
        <taxon>Eupercaria</taxon>
        <taxon>Centrarchiformes</taxon>
        <taxon>Terapontoidei</taxon>
        <taxon>Terapontidae</taxon>
        <taxon>Scortum</taxon>
    </lineage>
</organism>
<comment type="caution">
    <text evidence="1">The sequence shown here is derived from an EMBL/GenBank/DDBJ whole genome shotgun (WGS) entry which is preliminary data.</text>
</comment>
<reference evidence="1" key="1">
    <citation type="submission" date="2022-04" db="EMBL/GenBank/DDBJ databases">
        <title>Jade perch genome.</title>
        <authorList>
            <person name="Chao B."/>
        </authorList>
    </citation>
    <scope>NUCLEOTIDE SEQUENCE</scope>
    <source>
        <strain evidence="1">CB-2022</strain>
    </source>
</reference>
<accession>A0ACB8WMJ1</accession>
<keyword evidence="2" id="KW-1185">Reference proteome</keyword>
<name>A0ACB8WMJ1_9TELE</name>
<gene>
    <name evidence="1" type="ORF">L3Q82_025785</name>
</gene>
<protein>
    <submittedName>
        <fullName evidence="1">Uncharacterized protein</fullName>
    </submittedName>
</protein>
<evidence type="ECO:0000313" key="2">
    <source>
        <dbReference type="Proteomes" id="UP000831701"/>
    </source>
</evidence>
<dbReference type="Proteomes" id="UP000831701">
    <property type="component" value="Chromosome 8"/>
</dbReference>
<sequence length="589" mass="64181">MFRSLRSAPRLGCSLQTLQRFGVAPKVQICTSMMASSEYRLERDTFGELKVPADKYYGAQTVRSTMNFKIGGPSERMPIQVIKAFGILKRAAAEVNKDYGLDPKIADAIVQAADEVAAGKLDEHFPLVVWQTGSGTQSNMNVNEVISNRAIEILGGKLGSKDPVHPNDHVNKSQSSNDTFPTAMHIAAATEVHSVLLPGLQTLHDALAAKAEEFKDIIKIGRTHTQDAVPLSLGQEFSGYVQQVKYSIERVKAAMPRVYELAAGGTAVGTGLNTRIGFAEKVAATVASLTGLPFVTAPNKFEALAAHDALVELSGALNTVAVSMMKIANDIRFLGSGPRSGLGELILPENEPGSSIMPGKVNPTQCEAMTMVAAQVMGNHVAVTIGGSNGHFELNVFKPMMVKKRAELGELLLGDASVSFTNNCVVGIQANTERINKLMNESLMLVTALNPHIGYDKAATIAKTAHKKGSTLKAVAVELGYLTEEQFDQWVKPTAKGKGKGMAKEELKGPEVCKDPVRLTSYAVGVNIFKQGEDPQLKPQEQYPEWLFQLNLGTPKKLHELESDTWQYWRRLRKENIWRFNKLHKGKKF</sequence>
<dbReference type="EMBL" id="CM041538">
    <property type="protein sequence ID" value="KAI3368799.1"/>
    <property type="molecule type" value="Genomic_DNA"/>
</dbReference>
<proteinExistence type="predicted"/>